<sequence length="250" mass="27557">MGAKTALLAFTKGDLRPALREAVDADPAEVLALVRGIHPGYDVTPIADGVLGDDTYPPDDTSYATVLAGAELFCDRRLVCDRPSQLPSRLLRAGDGRRIIMHGMHSVSDWLCFAVWENGSLVRSLSLSPDGGIVEDIGEPYDFERPYWAGERPVESTLSGDPYPLSFHPLELGEDALRALFGFVLEGLPDPGDVDPYEVPLRGFRVADPTGREQAEREATMKRLLQQMGPPRRYRMKSDGTFEEIRNAEA</sequence>
<name>A0ABN6CL25_9ACTN</name>
<evidence type="ECO:0000313" key="1">
    <source>
        <dbReference type="EMBL" id="BCJ45703.1"/>
    </source>
</evidence>
<dbReference type="RefSeq" id="WP_189333728.1">
    <property type="nucleotide sequence ID" value="NZ_AP023356.1"/>
</dbReference>
<evidence type="ECO:0000313" key="2">
    <source>
        <dbReference type="Proteomes" id="UP000676967"/>
    </source>
</evidence>
<keyword evidence="2" id="KW-1185">Reference proteome</keyword>
<dbReference type="Pfam" id="PF21997">
    <property type="entry name" value="DUF6928"/>
    <property type="match status" value="1"/>
</dbReference>
<reference evidence="1 2" key="1">
    <citation type="submission" date="2020-08" db="EMBL/GenBank/DDBJ databases">
        <title>Whole genome shotgun sequence of Actinoplanes ianthinogenes NBRC 13996.</title>
        <authorList>
            <person name="Komaki H."/>
            <person name="Tamura T."/>
        </authorList>
    </citation>
    <scope>NUCLEOTIDE SEQUENCE [LARGE SCALE GENOMIC DNA]</scope>
    <source>
        <strain evidence="1 2">NBRC 13996</strain>
    </source>
</reference>
<protein>
    <submittedName>
        <fullName evidence="1">Uncharacterized protein</fullName>
    </submittedName>
</protein>
<organism evidence="1 2">
    <name type="scientific">Actinoplanes ianthinogenes</name>
    <dbReference type="NCBI Taxonomy" id="122358"/>
    <lineage>
        <taxon>Bacteria</taxon>
        <taxon>Bacillati</taxon>
        <taxon>Actinomycetota</taxon>
        <taxon>Actinomycetes</taxon>
        <taxon>Micromonosporales</taxon>
        <taxon>Micromonosporaceae</taxon>
        <taxon>Actinoplanes</taxon>
    </lineage>
</organism>
<dbReference type="EMBL" id="AP023356">
    <property type="protein sequence ID" value="BCJ45703.1"/>
    <property type="molecule type" value="Genomic_DNA"/>
</dbReference>
<dbReference type="Proteomes" id="UP000676967">
    <property type="component" value="Chromosome"/>
</dbReference>
<dbReference type="InterPro" id="IPR053847">
    <property type="entry name" value="DUF6928"/>
</dbReference>
<proteinExistence type="predicted"/>
<accession>A0ABN6CL25</accession>
<gene>
    <name evidence="1" type="ORF">Aiant_63600</name>
</gene>